<evidence type="ECO:0000256" key="1">
    <source>
        <dbReference type="SAM" id="MobiDB-lite"/>
    </source>
</evidence>
<protein>
    <submittedName>
        <fullName evidence="2">Uncharacterized protein</fullName>
    </submittedName>
</protein>
<dbReference type="EMBL" id="LCTV02000003">
    <property type="protein sequence ID" value="PRQ76445.1"/>
    <property type="molecule type" value="Genomic_DNA"/>
</dbReference>
<feature type="region of interest" description="Disordered" evidence="1">
    <location>
        <begin position="138"/>
        <end position="157"/>
    </location>
</feature>
<feature type="region of interest" description="Disordered" evidence="1">
    <location>
        <begin position="169"/>
        <end position="239"/>
    </location>
</feature>
<evidence type="ECO:0000313" key="3">
    <source>
        <dbReference type="Proteomes" id="UP000239560"/>
    </source>
</evidence>
<dbReference type="OrthoDB" id="10402062at2759"/>
<gene>
    <name evidence="2" type="ORF">AAT19DRAFT_13467</name>
</gene>
<reference evidence="2 3" key="1">
    <citation type="journal article" date="2018" name="Elife">
        <title>Functional genomics of lipid metabolism in the oleaginous yeast Rhodosporidium toruloides.</title>
        <authorList>
            <person name="Coradetti S.T."/>
            <person name="Pinel D."/>
            <person name="Geiselman G."/>
            <person name="Ito M."/>
            <person name="Mondo S."/>
            <person name="Reilly M.C."/>
            <person name="Cheng Y.F."/>
            <person name="Bauer S."/>
            <person name="Grigoriev I."/>
            <person name="Gladden J.M."/>
            <person name="Simmons B.A."/>
            <person name="Brem R."/>
            <person name="Arkin A.P."/>
            <person name="Skerker J.M."/>
        </authorList>
    </citation>
    <scope>NUCLEOTIDE SEQUENCE [LARGE SCALE GENOMIC DNA]</scope>
    <source>
        <strain evidence="2 3">NBRC 0880</strain>
    </source>
</reference>
<dbReference type="AlphaFoldDB" id="A0A2T0AEL2"/>
<sequence>MATTFSHVPRVSWTTTDLSELDIEDMLETWDETVTDYIASYAGEGVPSPVSPTFSSAASSPRLPRTSSLLHLQPTTLPPMQPAVSSYSSLAFDAFRFPSSDSLSPPTPSSPAGLFPTDSPPLDRETDDMLDLDEFFGTPRASPFPTFGPRTNARPDTSSAIRAFAKRLEANLPPPPVPPSRRASIAPSTSTGSSVSSGRTAVSKATAVYPKPAKRDKEKDKVQTKSYPRPRQKNEAEDEIVKALRANWMMLR</sequence>
<feature type="compositionally biased region" description="Low complexity" evidence="1">
    <location>
        <begin position="180"/>
        <end position="203"/>
    </location>
</feature>
<feature type="region of interest" description="Disordered" evidence="1">
    <location>
        <begin position="100"/>
        <end position="126"/>
    </location>
</feature>
<proteinExistence type="predicted"/>
<dbReference type="Proteomes" id="UP000239560">
    <property type="component" value="Unassembled WGS sequence"/>
</dbReference>
<evidence type="ECO:0000313" key="2">
    <source>
        <dbReference type="EMBL" id="PRQ76445.1"/>
    </source>
</evidence>
<comment type="caution">
    <text evidence="2">The sequence shown here is derived from an EMBL/GenBank/DDBJ whole genome shotgun (WGS) entry which is preliminary data.</text>
</comment>
<feature type="compositionally biased region" description="Basic and acidic residues" evidence="1">
    <location>
        <begin position="213"/>
        <end position="223"/>
    </location>
</feature>
<name>A0A2T0AEL2_RHOTO</name>
<accession>A0A2T0AEL2</accession>
<organism evidence="2 3">
    <name type="scientific">Rhodotorula toruloides</name>
    <name type="common">Yeast</name>
    <name type="synonym">Rhodosporidium toruloides</name>
    <dbReference type="NCBI Taxonomy" id="5286"/>
    <lineage>
        <taxon>Eukaryota</taxon>
        <taxon>Fungi</taxon>
        <taxon>Dikarya</taxon>
        <taxon>Basidiomycota</taxon>
        <taxon>Pucciniomycotina</taxon>
        <taxon>Microbotryomycetes</taxon>
        <taxon>Sporidiobolales</taxon>
        <taxon>Sporidiobolaceae</taxon>
        <taxon>Rhodotorula</taxon>
    </lineage>
</organism>